<keyword evidence="2" id="KW-1185">Reference proteome</keyword>
<protein>
    <submittedName>
        <fullName evidence="1">Uncharacterized protein</fullName>
    </submittedName>
</protein>
<evidence type="ECO:0000313" key="2">
    <source>
        <dbReference type="Proteomes" id="UP000821845"/>
    </source>
</evidence>
<proteinExistence type="predicted"/>
<dbReference type="EMBL" id="CM023486">
    <property type="protein sequence ID" value="KAH6927279.1"/>
    <property type="molecule type" value="Genomic_DNA"/>
</dbReference>
<comment type="caution">
    <text evidence="1">The sequence shown here is derived from an EMBL/GenBank/DDBJ whole genome shotgun (WGS) entry which is preliminary data.</text>
</comment>
<evidence type="ECO:0000313" key="1">
    <source>
        <dbReference type="EMBL" id="KAH6927279.1"/>
    </source>
</evidence>
<accession>A0ACB7S3B2</accession>
<name>A0ACB7S3B2_HYAAI</name>
<reference evidence="1" key="1">
    <citation type="submission" date="2020-05" db="EMBL/GenBank/DDBJ databases">
        <title>Large-scale comparative analyses of tick genomes elucidate their genetic diversity and vector capacities.</title>
        <authorList>
            <person name="Jia N."/>
            <person name="Wang J."/>
            <person name="Shi W."/>
            <person name="Du L."/>
            <person name="Sun Y."/>
            <person name="Zhan W."/>
            <person name="Jiang J."/>
            <person name="Wang Q."/>
            <person name="Zhang B."/>
            <person name="Ji P."/>
            <person name="Sakyi L.B."/>
            <person name="Cui X."/>
            <person name="Yuan T."/>
            <person name="Jiang B."/>
            <person name="Yang W."/>
            <person name="Lam T.T.-Y."/>
            <person name="Chang Q."/>
            <person name="Ding S."/>
            <person name="Wang X."/>
            <person name="Zhu J."/>
            <person name="Ruan X."/>
            <person name="Zhao L."/>
            <person name="Wei J."/>
            <person name="Que T."/>
            <person name="Du C."/>
            <person name="Cheng J."/>
            <person name="Dai P."/>
            <person name="Han X."/>
            <person name="Huang E."/>
            <person name="Gao Y."/>
            <person name="Liu J."/>
            <person name="Shao H."/>
            <person name="Ye R."/>
            <person name="Li L."/>
            <person name="Wei W."/>
            <person name="Wang X."/>
            <person name="Wang C."/>
            <person name="Yang T."/>
            <person name="Huo Q."/>
            <person name="Li W."/>
            <person name="Guo W."/>
            <person name="Chen H."/>
            <person name="Zhou L."/>
            <person name="Ni X."/>
            <person name="Tian J."/>
            <person name="Zhou Y."/>
            <person name="Sheng Y."/>
            <person name="Liu T."/>
            <person name="Pan Y."/>
            <person name="Xia L."/>
            <person name="Li J."/>
            <person name="Zhao F."/>
            <person name="Cao W."/>
        </authorList>
    </citation>
    <scope>NUCLEOTIDE SEQUENCE</scope>
    <source>
        <strain evidence="1">Hyas-2018</strain>
    </source>
</reference>
<dbReference type="Proteomes" id="UP000821845">
    <property type="component" value="Chromosome 6"/>
</dbReference>
<sequence>MCDDDALTAFRRNHNGCLRVPAREGATSQMARCCLPPLQPGWRMFPCTVWAGGDGARVFVCMRSGAGSLFGPFTRAGILVLFVSLLVATAFVGGGGAPRWYGAFGPRSACDAEAEGEVGTGSRHRWVVDAPKRRVPSWSERTALRRRPRQCVVRATIIREHKVSRGCAATAARASRHSRSMRLMKRASKNLPRLKNTM</sequence>
<gene>
    <name evidence="1" type="ORF">HPB50_001240</name>
</gene>
<organism evidence="1 2">
    <name type="scientific">Hyalomma asiaticum</name>
    <name type="common">Tick</name>
    <dbReference type="NCBI Taxonomy" id="266040"/>
    <lineage>
        <taxon>Eukaryota</taxon>
        <taxon>Metazoa</taxon>
        <taxon>Ecdysozoa</taxon>
        <taxon>Arthropoda</taxon>
        <taxon>Chelicerata</taxon>
        <taxon>Arachnida</taxon>
        <taxon>Acari</taxon>
        <taxon>Parasitiformes</taxon>
        <taxon>Ixodida</taxon>
        <taxon>Ixodoidea</taxon>
        <taxon>Ixodidae</taxon>
        <taxon>Hyalomminae</taxon>
        <taxon>Hyalomma</taxon>
    </lineage>
</organism>